<dbReference type="InterPro" id="IPR033248">
    <property type="entry name" value="Transketolase_C"/>
</dbReference>
<dbReference type="PANTHER" id="PTHR43322:SF5">
    <property type="entry name" value="1-DEOXY-D-XYLULOSE-5-PHOSPHATE SYNTHASE, CHLOROPLASTIC"/>
    <property type="match status" value="1"/>
</dbReference>
<dbReference type="Gene3D" id="3.40.50.920">
    <property type="match status" value="1"/>
</dbReference>
<reference evidence="14" key="1">
    <citation type="submission" date="2016-11" db="EMBL/GenBank/DDBJ databases">
        <authorList>
            <person name="Varghese N."/>
            <person name="Submissions S."/>
        </authorList>
    </citation>
    <scope>NUCLEOTIDE SEQUENCE [LARGE SCALE GENOMIC DNA]</scope>
    <source>
        <strain evidence="14">DSM 15285</strain>
    </source>
</reference>
<dbReference type="InterPro" id="IPR009014">
    <property type="entry name" value="Transketo_C/PFOR_II"/>
</dbReference>
<evidence type="ECO:0000256" key="5">
    <source>
        <dbReference type="ARBA" id="ARBA00022723"/>
    </source>
</evidence>
<dbReference type="CDD" id="cd02007">
    <property type="entry name" value="TPP_DXS"/>
    <property type="match status" value="1"/>
</dbReference>
<dbReference type="Pfam" id="PF02779">
    <property type="entry name" value="Transket_pyr"/>
    <property type="match status" value="1"/>
</dbReference>
<dbReference type="EC" id="2.2.1.7" evidence="11"/>
<dbReference type="RefSeq" id="WP_072723825.1">
    <property type="nucleotide sequence ID" value="NZ_FQXH01000007.1"/>
</dbReference>
<dbReference type="NCBIfam" id="TIGR00204">
    <property type="entry name" value="dxs"/>
    <property type="match status" value="1"/>
</dbReference>
<comment type="function">
    <text evidence="10 11">Catalyzes the acyloin condensation reaction between C atoms 2 and 3 of pyruvate and glyceraldehyde 3-phosphate to yield 1-deoxy-D-xylulose-5-phosphate (DXP).</text>
</comment>
<feature type="binding site" evidence="11">
    <location>
        <position position="175"/>
    </location>
    <ligand>
        <name>Mg(2+)</name>
        <dbReference type="ChEBI" id="CHEBI:18420"/>
    </ligand>
</feature>
<dbReference type="InterPro" id="IPR005475">
    <property type="entry name" value="Transketolase-like_Pyr-bd"/>
</dbReference>
<dbReference type="UniPathway" id="UPA00064">
    <property type="reaction ID" value="UER00091"/>
</dbReference>
<dbReference type="OrthoDB" id="9803371at2"/>
<evidence type="ECO:0000256" key="2">
    <source>
        <dbReference type="ARBA" id="ARBA00011081"/>
    </source>
</evidence>
<evidence type="ECO:0000256" key="11">
    <source>
        <dbReference type="HAMAP-Rule" id="MF_00315"/>
    </source>
</evidence>
<name>A0A1M5Q5C0_9FIRM</name>
<keyword evidence="6 11" id="KW-0460">Magnesium</keyword>
<dbReference type="Pfam" id="PF02780">
    <property type="entry name" value="Transketolase_C"/>
    <property type="match status" value="1"/>
</dbReference>
<dbReference type="GO" id="GO:0016114">
    <property type="term" value="P:terpenoid biosynthetic process"/>
    <property type="evidence" value="ECO:0007669"/>
    <property type="project" value="UniProtKB-UniRule"/>
</dbReference>
<dbReference type="GO" id="GO:0009228">
    <property type="term" value="P:thiamine biosynthetic process"/>
    <property type="evidence" value="ECO:0007669"/>
    <property type="project" value="UniProtKB-UniRule"/>
</dbReference>
<dbReference type="Gene3D" id="3.40.50.970">
    <property type="match status" value="2"/>
</dbReference>
<keyword evidence="8 11" id="KW-0786">Thiamine pyrophosphate</keyword>
<evidence type="ECO:0000256" key="3">
    <source>
        <dbReference type="ARBA" id="ARBA00011738"/>
    </source>
</evidence>
<dbReference type="SUPFAM" id="SSF52518">
    <property type="entry name" value="Thiamin diphosphate-binding fold (THDP-binding)"/>
    <property type="match status" value="2"/>
</dbReference>
<dbReference type="FunFam" id="3.40.50.970:FF:000005">
    <property type="entry name" value="1-deoxy-D-xylulose-5-phosphate synthase"/>
    <property type="match status" value="1"/>
</dbReference>
<dbReference type="Proteomes" id="UP000242520">
    <property type="component" value="Unassembled WGS sequence"/>
</dbReference>
<feature type="domain" description="Transketolase-like pyrimidine-binding" evidence="12">
    <location>
        <begin position="314"/>
        <end position="478"/>
    </location>
</feature>
<dbReference type="STRING" id="1123350.SAMN02744040_00779"/>
<keyword evidence="14" id="KW-1185">Reference proteome</keyword>
<dbReference type="NCBIfam" id="NF003933">
    <property type="entry name" value="PRK05444.2-2"/>
    <property type="match status" value="1"/>
</dbReference>
<evidence type="ECO:0000256" key="7">
    <source>
        <dbReference type="ARBA" id="ARBA00022977"/>
    </source>
</evidence>
<dbReference type="SMART" id="SM00861">
    <property type="entry name" value="Transket_pyr"/>
    <property type="match status" value="1"/>
</dbReference>
<feature type="binding site" evidence="11">
    <location>
        <begin position="115"/>
        <end position="117"/>
    </location>
    <ligand>
        <name>thiamine diphosphate</name>
        <dbReference type="ChEBI" id="CHEBI:58937"/>
    </ligand>
</feature>
<dbReference type="Pfam" id="PF13292">
    <property type="entry name" value="DXP_synthase_N"/>
    <property type="match status" value="1"/>
</dbReference>
<comment type="catalytic activity">
    <reaction evidence="11">
        <text>D-glyceraldehyde 3-phosphate + pyruvate + H(+) = 1-deoxy-D-xylulose 5-phosphate + CO2</text>
        <dbReference type="Rhea" id="RHEA:12605"/>
        <dbReference type="ChEBI" id="CHEBI:15361"/>
        <dbReference type="ChEBI" id="CHEBI:15378"/>
        <dbReference type="ChEBI" id="CHEBI:16526"/>
        <dbReference type="ChEBI" id="CHEBI:57792"/>
        <dbReference type="ChEBI" id="CHEBI:59776"/>
        <dbReference type="EC" id="2.2.1.7"/>
    </reaction>
</comment>
<dbReference type="PROSITE" id="PS00802">
    <property type="entry name" value="TRANSKETOLASE_2"/>
    <property type="match status" value="1"/>
</dbReference>
<accession>A0A1M5Q5C0</accession>
<evidence type="ECO:0000313" key="13">
    <source>
        <dbReference type="EMBL" id="SHH08703.1"/>
    </source>
</evidence>
<dbReference type="GO" id="GO:0019288">
    <property type="term" value="P:isopentenyl diphosphate biosynthetic process, methylerythritol 4-phosphate pathway"/>
    <property type="evidence" value="ECO:0007669"/>
    <property type="project" value="TreeGrafter"/>
</dbReference>
<keyword evidence="5 11" id="KW-0479">Metal-binding</keyword>
<dbReference type="InterPro" id="IPR020826">
    <property type="entry name" value="Transketolase_BS"/>
</dbReference>
<dbReference type="InterPro" id="IPR005477">
    <property type="entry name" value="Dxylulose-5-P_synthase"/>
</dbReference>
<comment type="similarity">
    <text evidence="2 11">Belongs to the transketolase family. DXPS subfamily.</text>
</comment>
<evidence type="ECO:0000256" key="8">
    <source>
        <dbReference type="ARBA" id="ARBA00023052"/>
    </source>
</evidence>
<comment type="cofactor">
    <cofactor evidence="11">
        <name>thiamine diphosphate</name>
        <dbReference type="ChEBI" id="CHEBI:58937"/>
    </cofactor>
    <text evidence="11">Binds 1 thiamine pyrophosphate per subunit.</text>
</comment>
<dbReference type="CDD" id="cd07033">
    <property type="entry name" value="TPP_PYR_DXS_TK_like"/>
    <property type="match status" value="1"/>
</dbReference>
<feature type="binding site" evidence="11">
    <location>
        <position position="175"/>
    </location>
    <ligand>
        <name>thiamine diphosphate</name>
        <dbReference type="ChEBI" id="CHEBI:58937"/>
    </ligand>
</feature>
<keyword evidence="9 11" id="KW-0414">Isoprene biosynthesis</keyword>
<dbReference type="FunFam" id="3.40.50.920:FF:000002">
    <property type="entry name" value="1-deoxy-D-xylulose-5-phosphate synthase"/>
    <property type="match status" value="1"/>
</dbReference>
<gene>
    <name evidence="11" type="primary">dxs</name>
    <name evidence="13" type="ORF">SAMN02744040_00779</name>
</gene>
<proteinExistence type="inferred from homology"/>
<dbReference type="GO" id="GO:0000287">
    <property type="term" value="F:magnesium ion binding"/>
    <property type="evidence" value="ECO:0007669"/>
    <property type="project" value="UniProtKB-UniRule"/>
</dbReference>
<comment type="pathway">
    <text evidence="1 11">Metabolic intermediate biosynthesis; 1-deoxy-D-xylulose 5-phosphate biosynthesis; 1-deoxy-D-xylulose 5-phosphate from D-glyceraldehyde 3-phosphate and pyruvate: step 1/1.</text>
</comment>
<comment type="cofactor">
    <cofactor evidence="11">
        <name>Mg(2+)</name>
        <dbReference type="ChEBI" id="CHEBI:18420"/>
    </cofactor>
    <text evidence="11">Binds 1 Mg(2+) ion per subunit.</text>
</comment>
<keyword evidence="7 11" id="KW-0784">Thiamine biosynthesis</keyword>
<sequence length="621" mass="69134">MYKYLYNVNSPEDLKKLNINELDVLINEIRKFLVRSISKTGGHLASNLGIVELTVTLHYIFKSPKDKIIWDVGHQAYVHKILTGRRDKFDTLRKFKGLSGFPKKCESDHDIFDTGHSSTSISVGLGLAMARDIKKENNFVISVIGDGALTGGMAFEALNHLGHIKTNMIVVLNDNEMSIDKNVGSVSNYLLKLRTNKAYKKIKNEFENITNIIPKIGNAVYKTADKLKDSVKYLVSEGVLFEEMGIKYFGPIDGHNIKELIETFNKIKSVNGPVLIHVVTKKGKGYRFAENEPDKYHGVGPFDVEKGIEKSNKESYSEVVGNKLVSLAKENKKIAAITAAMPSGTGLSKFKEIYPDRFFDVGIAEGHAVAFAAGLAANEIRPYFAVYSTFLQRGYDQIIHDVALQNLPVTFLLDRAGLVGADGETHHGVFDLSYLNSIPNLTIMAPKDKLELEKMIELSIGIKGPVAIRYPRGEAVELQSENIDLKLGKWEMLKNGKDIAIIAIGNVVKNSVKAADILKQKGFCITVVNGRFLKPLDENMLKHLSEKYKYIFTVEDNVLTGGFGEKVTFILSNLEFKGKIVNIALPDIFIEHGSVDILYNKYGLSSEKIVDRVLKEINIGR</sequence>
<evidence type="ECO:0000256" key="6">
    <source>
        <dbReference type="ARBA" id="ARBA00022842"/>
    </source>
</evidence>
<evidence type="ECO:0000256" key="1">
    <source>
        <dbReference type="ARBA" id="ARBA00004980"/>
    </source>
</evidence>
<feature type="binding site" evidence="11">
    <location>
        <begin position="147"/>
        <end position="148"/>
    </location>
    <ligand>
        <name>thiamine diphosphate</name>
        <dbReference type="ChEBI" id="CHEBI:58937"/>
    </ligand>
</feature>
<feature type="binding site" evidence="11">
    <location>
        <position position="74"/>
    </location>
    <ligand>
        <name>thiamine diphosphate</name>
        <dbReference type="ChEBI" id="CHEBI:58937"/>
    </ligand>
</feature>
<evidence type="ECO:0000259" key="12">
    <source>
        <dbReference type="SMART" id="SM00861"/>
    </source>
</evidence>
<evidence type="ECO:0000313" key="14">
    <source>
        <dbReference type="Proteomes" id="UP000242520"/>
    </source>
</evidence>
<evidence type="ECO:0000256" key="10">
    <source>
        <dbReference type="ARBA" id="ARBA00055605"/>
    </source>
</evidence>
<dbReference type="GO" id="GO:0030976">
    <property type="term" value="F:thiamine pyrophosphate binding"/>
    <property type="evidence" value="ECO:0007669"/>
    <property type="project" value="UniProtKB-UniRule"/>
</dbReference>
<dbReference type="GO" id="GO:0005829">
    <property type="term" value="C:cytosol"/>
    <property type="evidence" value="ECO:0007669"/>
    <property type="project" value="TreeGrafter"/>
</dbReference>
<feature type="binding site" evidence="11">
    <location>
        <position position="146"/>
    </location>
    <ligand>
        <name>Mg(2+)</name>
        <dbReference type="ChEBI" id="CHEBI:18420"/>
    </ligand>
</feature>
<keyword evidence="4 11" id="KW-0808">Transferase</keyword>
<dbReference type="EMBL" id="FQXH01000007">
    <property type="protein sequence ID" value="SHH08703.1"/>
    <property type="molecule type" value="Genomic_DNA"/>
</dbReference>
<dbReference type="HAMAP" id="MF_00315">
    <property type="entry name" value="DXP_synth"/>
    <property type="match status" value="1"/>
</dbReference>
<dbReference type="SUPFAM" id="SSF52922">
    <property type="entry name" value="TK C-terminal domain-like"/>
    <property type="match status" value="1"/>
</dbReference>
<feature type="binding site" evidence="11">
    <location>
        <position position="365"/>
    </location>
    <ligand>
        <name>thiamine diphosphate</name>
        <dbReference type="ChEBI" id="CHEBI:58937"/>
    </ligand>
</feature>
<feature type="binding site" evidence="11">
    <location>
        <position position="286"/>
    </location>
    <ligand>
        <name>thiamine diphosphate</name>
        <dbReference type="ChEBI" id="CHEBI:58937"/>
    </ligand>
</feature>
<protein>
    <recommendedName>
        <fullName evidence="11">1-deoxy-D-xylulose-5-phosphate synthase</fullName>
        <ecNumber evidence="11">2.2.1.7</ecNumber>
    </recommendedName>
    <alternativeName>
        <fullName evidence="11">1-deoxyxylulose-5-phosphate synthase</fullName>
        <shortName evidence="11">DXP synthase</shortName>
        <shortName evidence="11">DXPS</shortName>
    </alternativeName>
</protein>
<evidence type="ECO:0000256" key="4">
    <source>
        <dbReference type="ARBA" id="ARBA00022679"/>
    </source>
</evidence>
<dbReference type="InterPro" id="IPR029061">
    <property type="entry name" value="THDP-binding"/>
</dbReference>
<organism evidence="13 14">
    <name type="scientific">Tepidibacter thalassicus DSM 15285</name>
    <dbReference type="NCBI Taxonomy" id="1123350"/>
    <lineage>
        <taxon>Bacteria</taxon>
        <taxon>Bacillati</taxon>
        <taxon>Bacillota</taxon>
        <taxon>Clostridia</taxon>
        <taxon>Peptostreptococcales</taxon>
        <taxon>Peptostreptococcaceae</taxon>
        <taxon>Tepidibacter</taxon>
    </lineage>
</organism>
<dbReference type="AlphaFoldDB" id="A0A1M5Q5C0"/>
<dbReference type="GO" id="GO:0008661">
    <property type="term" value="F:1-deoxy-D-xylulose-5-phosphate synthase activity"/>
    <property type="evidence" value="ECO:0007669"/>
    <property type="project" value="UniProtKB-UniRule"/>
</dbReference>
<dbReference type="PANTHER" id="PTHR43322">
    <property type="entry name" value="1-D-DEOXYXYLULOSE 5-PHOSPHATE SYNTHASE-RELATED"/>
    <property type="match status" value="1"/>
</dbReference>
<evidence type="ECO:0000256" key="9">
    <source>
        <dbReference type="ARBA" id="ARBA00023229"/>
    </source>
</evidence>
<comment type="subunit">
    <text evidence="3 11">Homodimer.</text>
</comment>